<keyword evidence="9" id="KW-0460">Magnesium</keyword>
<keyword evidence="15" id="KW-0233">DNA recombination</keyword>
<keyword evidence="6" id="KW-0064">Aspartyl protease</keyword>
<dbReference type="Pfam" id="PF17921">
    <property type="entry name" value="Integrase_H2C2"/>
    <property type="match status" value="1"/>
</dbReference>
<dbReference type="GO" id="GO:0004519">
    <property type="term" value="F:endonuclease activity"/>
    <property type="evidence" value="ECO:0007669"/>
    <property type="project" value="UniProtKB-KW"/>
</dbReference>
<sequence>MNPETKIILDEIGKRFTEHDAKWDKRVRKQETRWEAAFTDFSRSQEDRVGALEHAAAVFDEWRPNIEGVVDDIKLEVHKLSKHWERAVLDKPLDIKGVLASSPTAAERPPAGSTAERPHGHRVELNHRDDGYGGVYTMDHLPVKGAYTTLPSHPPSPHKSLKGGHTVWASSGAGGSGGGHMGRLPKLNFPVFHGENPKLWLRRGKDYFDLYDVDPHLWIRVAAMHFIGPAARWLQSVDAEIQLCDWPTFSKLLLTRFGKDEHELLIRQMLQIRQSSTVADYVEKFTGVVDQLIAYNNSNDTLYYVQSFINGLRSDIRAAVFMQRPSTLDSACVLAMMQEEVVDAGRKADFRRPDGNFLAHKSGRGALPGLGAHTADESKQVDATRVRTANDKLAALRAFRRAKGLCMRCAEKWSKEHRCPPTVQLHAIQEVWDLFQISDDVTVDSSSDDVVSEHLFMTVSVAAVQGVESPRTMHFQGMLQGHPVLILVDSGSSHTFLSSKMASKMFGITALSAPISVQVADGGRLQCVSQLVHTPWQLHDCHFYSDMKILDLSYYDLIVGMDWLEAHSPMKVHWLHKWMAIPYHNDTVVLQGVVSELPVGSVVEVAVISISSLDFSKMGLHQDLVQLLTAFAHVFDTPTGLPPSRACDHAIPLFPGASPVHIRPYRYPPAVKDEIERQITEMLKSGIIQQSTSAFSSPVLLVKKKDSTWRFCVDFRHLNAITVKTSYPVPIIEELLDELGQASWFSSLDLTAGYHQILLQSGEGPKTAFQTHSGHYEFRVMAFGLSGAPATFQKAMNSTLAPYLRKFVLVFFDDILIYSKTFEDHLQHIQLVLELLAKDQWKVKFSKCTFAAQQIAYLGHIISSEGVATDPSKISAVSNWPTPQSVKALRSFLGLAGYYRRFVRHFGVIARPLNDLLKKGTLFIWTPLHEEAFQALKNALVTAPVLALPDFSQPFCIETDASGVGVGAVLMQRGHPLAYLSKALGPRTMGLSAYEKEYLAILIAVDQWRHYLQLGEFIIYTDHRSLAQLTEQRLHTPWQQKVFTKLLGFQYKVTYKKGVDNRVADALSRHSFSAPECVAISVCEPQWITEITTSYVHDPHCSQLLTKLALNPAADLNFTLVNGVLRYKNRIWIGHVPELHTKVVKAFHSSAVGVYSGIPVTLARLKQLFAWRGMNSTVKLFVQSCQVCQQAKPDRARAPGLLQPLEVPTTVWEIISMDFVEGLPVSSHYNCILVVVDVFSKYAHFIALRHPFTAASVARAFHDQVYKHHGLPQAIVSDRDRIFLSQFWHLLFKLADVQLRMSSAYHPQSDGQTERVNQCLETFLRCFVHACPQKWSSWLSVAQLWYNSSPHSATGRAPFHVLYGRPPRQFGISDTTVVPPAELSSWLNERQLMTALIKQHLERAKVRMKKQADKGRSEREFQVGEWVFLKLQPYVQSSLAPRANQKLAFKFFGPYQILARVGKVAYKLQLPSSALIHPVFHVSQLKKAVGTGHTASVTLPDPSFEWSVPIKILDRRSVTRGVDSVLQVLVQWSHMPESLATWEDADALQQQFPRAAVWSQAASQGGENVSISLKDNGAVGQEAEDVSTMGREPARMRRARTNNRCVFGPEWLNVLLAPSIDC</sequence>
<protein>
    <recommendedName>
        <fullName evidence="22">Reverse transcriptase</fullName>
    </recommendedName>
</protein>
<name>A0AAQ3SIE5_PASNO</name>
<dbReference type="Pfam" id="PF03732">
    <property type="entry name" value="Retrotrans_gag"/>
    <property type="match status" value="1"/>
</dbReference>
<dbReference type="InterPro" id="IPR041577">
    <property type="entry name" value="RT_RNaseH_2"/>
</dbReference>
<dbReference type="PROSITE" id="PS50994">
    <property type="entry name" value="INTEGRASE"/>
    <property type="match status" value="1"/>
</dbReference>
<dbReference type="GO" id="GO:0003677">
    <property type="term" value="F:DNA binding"/>
    <property type="evidence" value="ECO:0007669"/>
    <property type="project" value="UniProtKB-KW"/>
</dbReference>
<dbReference type="Pfam" id="PF08284">
    <property type="entry name" value="RVP_2"/>
    <property type="match status" value="1"/>
</dbReference>
<proteinExistence type="predicted"/>
<dbReference type="FunFam" id="3.30.70.270:FF:000020">
    <property type="entry name" value="Transposon Tf2-6 polyprotein-like Protein"/>
    <property type="match status" value="1"/>
</dbReference>
<dbReference type="PROSITE" id="PS00141">
    <property type="entry name" value="ASP_PROTEASE"/>
    <property type="match status" value="1"/>
</dbReference>
<evidence type="ECO:0000256" key="11">
    <source>
        <dbReference type="ARBA" id="ARBA00022908"/>
    </source>
</evidence>
<dbReference type="GO" id="GO:0006508">
    <property type="term" value="P:proteolysis"/>
    <property type="evidence" value="ECO:0007669"/>
    <property type="project" value="UniProtKB-KW"/>
</dbReference>
<dbReference type="FunFam" id="3.30.420.10:FF:000032">
    <property type="entry name" value="Retrovirus-related Pol polyprotein from transposon 297-like Protein"/>
    <property type="match status" value="1"/>
</dbReference>
<dbReference type="Gene3D" id="1.10.340.70">
    <property type="match status" value="1"/>
</dbReference>
<organism evidence="20 21">
    <name type="scientific">Paspalum notatum var. saurae</name>
    <dbReference type="NCBI Taxonomy" id="547442"/>
    <lineage>
        <taxon>Eukaryota</taxon>
        <taxon>Viridiplantae</taxon>
        <taxon>Streptophyta</taxon>
        <taxon>Embryophyta</taxon>
        <taxon>Tracheophyta</taxon>
        <taxon>Spermatophyta</taxon>
        <taxon>Magnoliopsida</taxon>
        <taxon>Liliopsida</taxon>
        <taxon>Poales</taxon>
        <taxon>Poaceae</taxon>
        <taxon>PACMAD clade</taxon>
        <taxon>Panicoideae</taxon>
        <taxon>Andropogonodae</taxon>
        <taxon>Paspaleae</taxon>
        <taxon>Paspalinae</taxon>
        <taxon>Paspalum</taxon>
    </lineage>
</organism>
<dbReference type="InterPro" id="IPR001584">
    <property type="entry name" value="Integrase_cat-core"/>
</dbReference>
<evidence type="ECO:0000259" key="18">
    <source>
        <dbReference type="PROSITE" id="PS50878"/>
    </source>
</evidence>
<evidence type="ECO:0000256" key="7">
    <source>
        <dbReference type="ARBA" id="ARBA00022759"/>
    </source>
</evidence>
<evidence type="ECO:0000256" key="10">
    <source>
        <dbReference type="ARBA" id="ARBA00022884"/>
    </source>
</evidence>
<evidence type="ECO:0000313" key="21">
    <source>
        <dbReference type="Proteomes" id="UP001341281"/>
    </source>
</evidence>
<keyword evidence="13" id="KW-0239">DNA-directed DNA polymerase</keyword>
<evidence type="ECO:0008006" key="22">
    <source>
        <dbReference type="Google" id="ProtNLM"/>
    </source>
</evidence>
<dbReference type="InterPro" id="IPR036397">
    <property type="entry name" value="RNaseH_sf"/>
</dbReference>
<evidence type="ECO:0000256" key="13">
    <source>
        <dbReference type="ARBA" id="ARBA00022932"/>
    </source>
</evidence>
<accession>A0AAQ3SIE5</accession>
<keyword evidence="8" id="KW-0378">Hydrolase</keyword>
<dbReference type="Proteomes" id="UP001341281">
    <property type="component" value="Chromosome 01"/>
</dbReference>
<dbReference type="PANTHER" id="PTHR37984:SF5">
    <property type="entry name" value="PROTEIN NYNRIN-LIKE"/>
    <property type="match status" value="1"/>
</dbReference>
<evidence type="ECO:0000256" key="8">
    <source>
        <dbReference type="ARBA" id="ARBA00022801"/>
    </source>
</evidence>
<dbReference type="InterPro" id="IPR043128">
    <property type="entry name" value="Rev_trsase/Diguanyl_cyclase"/>
</dbReference>
<keyword evidence="3" id="KW-0548">Nucleotidyltransferase</keyword>
<keyword evidence="11" id="KW-0229">DNA integration</keyword>
<dbReference type="PROSITE" id="PS50878">
    <property type="entry name" value="RT_POL"/>
    <property type="match status" value="1"/>
</dbReference>
<evidence type="ECO:0000256" key="3">
    <source>
        <dbReference type="ARBA" id="ARBA00022695"/>
    </source>
</evidence>
<dbReference type="InterPro" id="IPR041588">
    <property type="entry name" value="Integrase_H2C2"/>
</dbReference>
<feature type="domain" description="Reverse transcriptase" evidence="18">
    <location>
        <begin position="683"/>
        <end position="862"/>
    </location>
</feature>
<dbReference type="InterPro" id="IPR050951">
    <property type="entry name" value="Retrovirus_Pol_polyprotein"/>
</dbReference>
<dbReference type="Pfam" id="PF00078">
    <property type="entry name" value="RVT_1"/>
    <property type="match status" value="1"/>
</dbReference>
<dbReference type="PANTHER" id="PTHR37984">
    <property type="entry name" value="PROTEIN CBG26694"/>
    <property type="match status" value="1"/>
</dbReference>
<dbReference type="InterPro" id="IPR056924">
    <property type="entry name" value="SH3_Tf2-1"/>
</dbReference>
<dbReference type="CDD" id="cd01647">
    <property type="entry name" value="RT_LTR"/>
    <property type="match status" value="1"/>
</dbReference>
<evidence type="ECO:0000313" key="20">
    <source>
        <dbReference type="EMBL" id="WVZ49473.1"/>
    </source>
</evidence>
<dbReference type="Pfam" id="PF00665">
    <property type="entry name" value="rve"/>
    <property type="match status" value="1"/>
</dbReference>
<dbReference type="InterPro" id="IPR001969">
    <property type="entry name" value="Aspartic_peptidase_AS"/>
</dbReference>
<keyword evidence="21" id="KW-1185">Reference proteome</keyword>
<dbReference type="InterPro" id="IPR021109">
    <property type="entry name" value="Peptidase_aspartic_dom_sf"/>
</dbReference>
<feature type="domain" description="Integrase catalytic" evidence="19">
    <location>
        <begin position="1204"/>
        <end position="1366"/>
    </location>
</feature>
<dbReference type="CDD" id="cd00303">
    <property type="entry name" value="retropepsin_like"/>
    <property type="match status" value="1"/>
</dbReference>
<keyword evidence="1" id="KW-0645">Protease</keyword>
<evidence type="ECO:0000256" key="4">
    <source>
        <dbReference type="ARBA" id="ARBA00022722"/>
    </source>
</evidence>
<dbReference type="SUPFAM" id="SSF54160">
    <property type="entry name" value="Chromo domain-like"/>
    <property type="match status" value="1"/>
</dbReference>
<evidence type="ECO:0000256" key="1">
    <source>
        <dbReference type="ARBA" id="ARBA00022670"/>
    </source>
</evidence>
<reference evidence="20 21" key="1">
    <citation type="submission" date="2024-02" db="EMBL/GenBank/DDBJ databases">
        <title>High-quality chromosome-scale genome assembly of Pensacola bahiagrass (Paspalum notatum Flugge var. saurae).</title>
        <authorList>
            <person name="Vega J.M."/>
            <person name="Podio M."/>
            <person name="Orjuela J."/>
            <person name="Siena L.A."/>
            <person name="Pessino S.C."/>
            <person name="Combes M.C."/>
            <person name="Mariac C."/>
            <person name="Albertini E."/>
            <person name="Pupilli F."/>
            <person name="Ortiz J.P.A."/>
            <person name="Leblanc O."/>
        </authorList>
    </citation>
    <scope>NUCLEOTIDE SEQUENCE [LARGE SCALE GENOMIC DNA]</scope>
    <source>
        <strain evidence="20">R1</strain>
        <tissue evidence="20">Leaf</tissue>
    </source>
</reference>
<dbReference type="InterPro" id="IPR016197">
    <property type="entry name" value="Chromo-like_dom_sf"/>
</dbReference>
<keyword evidence="4" id="KW-0540">Nuclease</keyword>
<dbReference type="GO" id="GO:0003723">
    <property type="term" value="F:RNA binding"/>
    <property type="evidence" value="ECO:0007669"/>
    <property type="project" value="UniProtKB-KW"/>
</dbReference>
<dbReference type="SUPFAM" id="SSF53098">
    <property type="entry name" value="Ribonuclease H-like"/>
    <property type="match status" value="1"/>
</dbReference>
<keyword evidence="2" id="KW-0808">Transferase</keyword>
<dbReference type="Gene3D" id="3.10.20.370">
    <property type="match status" value="1"/>
</dbReference>
<evidence type="ECO:0000256" key="9">
    <source>
        <dbReference type="ARBA" id="ARBA00022842"/>
    </source>
</evidence>
<keyword evidence="12" id="KW-0695">RNA-directed DNA polymerase</keyword>
<keyword evidence="14" id="KW-0238">DNA-binding</keyword>
<evidence type="ECO:0000256" key="14">
    <source>
        <dbReference type="ARBA" id="ARBA00023125"/>
    </source>
</evidence>
<gene>
    <name evidence="20" type="ORF">U9M48_000831</name>
</gene>
<keyword evidence="7" id="KW-0255">Endonuclease</keyword>
<dbReference type="InterPro" id="IPR005162">
    <property type="entry name" value="Retrotrans_gag_dom"/>
</dbReference>
<dbReference type="GO" id="GO:0046872">
    <property type="term" value="F:metal ion binding"/>
    <property type="evidence" value="ECO:0007669"/>
    <property type="project" value="UniProtKB-KW"/>
</dbReference>
<dbReference type="Gene3D" id="3.30.420.10">
    <property type="entry name" value="Ribonuclease H-like superfamily/Ribonuclease H"/>
    <property type="match status" value="1"/>
</dbReference>
<keyword evidence="16" id="KW-0511">Multifunctional enzyme</keyword>
<keyword evidence="5" id="KW-0479">Metal-binding</keyword>
<dbReference type="Gene3D" id="3.30.70.270">
    <property type="match status" value="2"/>
</dbReference>
<evidence type="ECO:0000256" key="12">
    <source>
        <dbReference type="ARBA" id="ARBA00022918"/>
    </source>
</evidence>
<dbReference type="GO" id="GO:0003964">
    <property type="term" value="F:RNA-directed DNA polymerase activity"/>
    <property type="evidence" value="ECO:0007669"/>
    <property type="project" value="UniProtKB-KW"/>
</dbReference>
<keyword evidence="10" id="KW-0694">RNA-binding</keyword>
<dbReference type="InterPro" id="IPR000477">
    <property type="entry name" value="RT_dom"/>
</dbReference>
<dbReference type="Gene3D" id="3.10.10.10">
    <property type="entry name" value="HIV Type 1 Reverse Transcriptase, subunit A, domain 1"/>
    <property type="match status" value="1"/>
</dbReference>
<dbReference type="GO" id="GO:0004190">
    <property type="term" value="F:aspartic-type endopeptidase activity"/>
    <property type="evidence" value="ECO:0007669"/>
    <property type="project" value="UniProtKB-KW"/>
</dbReference>
<dbReference type="GO" id="GO:0006310">
    <property type="term" value="P:DNA recombination"/>
    <property type="evidence" value="ECO:0007669"/>
    <property type="project" value="UniProtKB-KW"/>
</dbReference>
<evidence type="ECO:0000256" key="17">
    <source>
        <dbReference type="SAM" id="MobiDB-lite"/>
    </source>
</evidence>
<dbReference type="InterPro" id="IPR012337">
    <property type="entry name" value="RNaseH-like_sf"/>
</dbReference>
<evidence type="ECO:0000256" key="15">
    <source>
        <dbReference type="ARBA" id="ARBA00023172"/>
    </source>
</evidence>
<evidence type="ECO:0000259" key="19">
    <source>
        <dbReference type="PROSITE" id="PS50994"/>
    </source>
</evidence>
<dbReference type="SUPFAM" id="SSF56672">
    <property type="entry name" value="DNA/RNA polymerases"/>
    <property type="match status" value="1"/>
</dbReference>
<dbReference type="GO" id="GO:0015074">
    <property type="term" value="P:DNA integration"/>
    <property type="evidence" value="ECO:0007669"/>
    <property type="project" value="UniProtKB-KW"/>
</dbReference>
<dbReference type="Gene3D" id="2.40.70.10">
    <property type="entry name" value="Acid Proteases"/>
    <property type="match status" value="1"/>
</dbReference>
<evidence type="ECO:0000256" key="2">
    <source>
        <dbReference type="ARBA" id="ARBA00022679"/>
    </source>
</evidence>
<dbReference type="Pfam" id="PF17919">
    <property type="entry name" value="RT_RNaseH_2"/>
    <property type="match status" value="1"/>
</dbReference>
<dbReference type="SUPFAM" id="SSF50630">
    <property type="entry name" value="Acid proteases"/>
    <property type="match status" value="1"/>
</dbReference>
<dbReference type="InterPro" id="IPR043502">
    <property type="entry name" value="DNA/RNA_pol_sf"/>
</dbReference>
<dbReference type="GO" id="GO:0003887">
    <property type="term" value="F:DNA-directed DNA polymerase activity"/>
    <property type="evidence" value="ECO:0007669"/>
    <property type="project" value="UniProtKB-KW"/>
</dbReference>
<evidence type="ECO:0000256" key="16">
    <source>
        <dbReference type="ARBA" id="ARBA00023268"/>
    </source>
</evidence>
<feature type="region of interest" description="Disordered" evidence="17">
    <location>
        <begin position="100"/>
        <end position="124"/>
    </location>
</feature>
<evidence type="ECO:0000256" key="5">
    <source>
        <dbReference type="ARBA" id="ARBA00022723"/>
    </source>
</evidence>
<dbReference type="CDD" id="cd09274">
    <property type="entry name" value="RNase_HI_RT_Ty3"/>
    <property type="match status" value="1"/>
</dbReference>
<dbReference type="EMBL" id="CP144745">
    <property type="protein sequence ID" value="WVZ49473.1"/>
    <property type="molecule type" value="Genomic_DNA"/>
</dbReference>
<evidence type="ECO:0000256" key="6">
    <source>
        <dbReference type="ARBA" id="ARBA00022750"/>
    </source>
</evidence>
<dbReference type="Pfam" id="PF24626">
    <property type="entry name" value="SH3_Tf2-1"/>
    <property type="match status" value="1"/>
</dbReference>